<keyword evidence="2" id="KW-1185">Reference proteome</keyword>
<dbReference type="AlphaFoldDB" id="A0A091JE03"/>
<proteinExistence type="predicted"/>
<organism evidence="1 2">
    <name type="scientific">Egretta garzetta</name>
    <name type="common">Little egret</name>
    <dbReference type="NCBI Taxonomy" id="188379"/>
    <lineage>
        <taxon>Eukaryota</taxon>
        <taxon>Metazoa</taxon>
        <taxon>Chordata</taxon>
        <taxon>Craniata</taxon>
        <taxon>Vertebrata</taxon>
        <taxon>Euteleostomi</taxon>
        <taxon>Archelosauria</taxon>
        <taxon>Archosauria</taxon>
        <taxon>Dinosauria</taxon>
        <taxon>Saurischia</taxon>
        <taxon>Theropoda</taxon>
        <taxon>Coelurosauria</taxon>
        <taxon>Aves</taxon>
        <taxon>Neognathae</taxon>
        <taxon>Neoaves</taxon>
        <taxon>Aequornithes</taxon>
        <taxon>Pelecaniformes</taxon>
        <taxon>Ardeidae</taxon>
        <taxon>Egretta</taxon>
    </lineage>
</organism>
<evidence type="ECO:0000313" key="1">
    <source>
        <dbReference type="EMBL" id="KFP19269.1"/>
    </source>
</evidence>
<gene>
    <name evidence="1" type="ORF">Z169_12929</name>
</gene>
<evidence type="ECO:0000313" key="2">
    <source>
        <dbReference type="Proteomes" id="UP000053119"/>
    </source>
</evidence>
<feature type="non-terminal residue" evidence="1">
    <location>
        <position position="104"/>
    </location>
</feature>
<dbReference type="Proteomes" id="UP000053119">
    <property type="component" value="Unassembled WGS sequence"/>
</dbReference>
<name>A0A091JE03_EGRGA</name>
<accession>A0A091JE03</accession>
<sequence>MMFPGTLNSSTLQASARSLFAEGSVFLFWKILQSTDGTGTGAFGLGLALKPKDFNSKLSCKLNSIARTTLSRAQARLALRLACVGRSHIALLSFPQTKSSLGRG</sequence>
<protein>
    <submittedName>
        <fullName evidence="1">Uncharacterized protein</fullName>
    </submittedName>
</protein>
<reference evidence="1 2" key="1">
    <citation type="submission" date="2014-04" db="EMBL/GenBank/DDBJ databases">
        <title>Genome evolution of avian class.</title>
        <authorList>
            <person name="Zhang G."/>
            <person name="Li C."/>
        </authorList>
    </citation>
    <scope>NUCLEOTIDE SEQUENCE [LARGE SCALE GENOMIC DNA]</scope>
    <source>
        <strain evidence="1">BGI_Z169</strain>
    </source>
</reference>
<dbReference type="EMBL" id="KK501990">
    <property type="protein sequence ID" value="KFP19269.1"/>
    <property type="molecule type" value="Genomic_DNA"/>
</dbReference>